<reference evidence="2 3" key="1">
    <citation type="submission" date="2021-03" db="EMBL/GenBank/DDBJ databases">
        <title>Enterococcal diversity collection.</title>
        <authorList>
            <person name="Gilmore M.S."/>
            <person name="Schwartzman J."/>
            <person name="Van Tyne D."/>
            <person name="Martin M."/>
            <person name="Earl A.M."/>
            <person name="Manson A.L."/>
            <person name="Straub T."/>
            <person name="Salamzade R."/>
            <person name="Saavedra J."/>
            <person name="Lebreton F."/>
            <person name="Prichula J."/>
            <person name="Schaufler K."/>
            <person name="Gaca A."/>
            <person name="Sgardioli B."/>
            <person name="Wagenaar J."/>
            <person name="Strong T."/>
        </authorList>
    </citation>
    <scope>NUCLEOTIDE SEQUENCE [LARGE SCALE GENOMIC DNA]</scope>
    <source>
        <strain evidence="2 3">DIV0080</strain>
    </source>
</reference>
<keyword evidence="1" id="KW-1133">Transmembrane helix</keyword>
<proteinExistence type="predicted"/>
<dbReference type="RefSeq" id="WP_206964835.1">
    <property type="nucleotide sequence ID" value="NZ_JAFLVX010000009.1"/>
</dbReference>
<feature type="transmembrane region" description="Helical" evidence="1">
    <location>
        <begin position="26"/>
        <end position="50"/>
    </location>
</feature>
<protein>
    <submittedName>
        <fullName evidence="2">Uncharacterized protein</fullName>
    </submittedName>
</protein>
<evidence type="ECO:0000313" key="2">
    <source>
        <dbReference type="EMBL" id="MBO0475986.1"/>
    </source>
</evidence>
<gene>
    <name evidence="2" type="ORF">DOK76_02815</name>
</gene>
<dbReference type="Proteomes" id="UP000664857">
    <property type="component" value="Unassembled WGS sequence"/>
</dbReference>
<name>A0ABS3HT18_9ENTE</name>
<comment type="caution">
    <text evidence="2">The sequence shown here is derived from an EMBL/GenBank/DDBJ whole genome shotgun (WGS) entry which is preliminary data.</text>
</comment>
<dbReference type="EMBL" id="JAFLVX010000009">
    <property type="protein sequence ID" value="MBO0475986.1"/>
    <property type="molecule type" value="Genomic_DNA"/>
</dbReference>
<accession>A0ABS3HT18</accession>
<evidence type="ECO:0000313" key="3">
    <source>
        <dbReference type="Proteomes" id="UP000664857"/>
    </source>
</evidence>
<feature type="transmembrane region" description="Helical" evidence="1">
    <location>
        <begin position="56"/>
        <end position="80"/>
    </location>
</feature>
<evidence type="ECO:0000256" key="1">
    <source>
        <dbReference type="SAM" id="Phobius"/>
    </source>
</evidence>
<organism evidence="2 3">
    <name type="scientific">Candidatus Vagococcus giribetii</name>
    <dbReference type="NCBI Taxonomy" id="2230876"/>
    <lineage>
        <taxon>Bacteria</taxon>
        <taxon>Bacillati</taxon>
        <taxon>Bacillota</taxon>
        <taxon>Bacilli</taxon>
        <taxon>Lactobacillales</taxon>
        <taxon>Enterococcaceae</taxon>
        <taxon>Vagococcus</taxon>
    </lineage>
</organism>
<sequence length="84" mass="9731">MNWKLGLIGSALLETFGNSKLWRTKWFIFISHTLSFLLSFFLIFLVLGLLVDSKPILPPILLILLALLSIFYGSWAHYIYKKID</sequence>
<keyword evidence="1" id="KW-0472">Membrane</keyword>
<keyword evidence="1" id="KW-0812">Transmembrane</keyword>
<keyword evidence="3" id="KW-1185">Reference proteome</keyword>